<comment type="caution">
    <text evidence="1">The sequence shown here is derived from an EMBL/GenBank/DDBJ whole genome shotgun (WGS) entry which is preliminary data.</text>
</comment>
<keyword evidence="2" id="KW-1185">Reference proteome</keyword>
<proteinExistence type="predicted"/>
<dbReference type="EMBL" id="BMTZ01000012">
    <property type="protein sequence ID" value="GGT61545.1"/>
    <property type="molecule type" value="Genomic_DNA"/>
</dbReference>
<protein>
    <recommendedName>
        <fullName evidence="3">SMI1/KNR4 family protein</fullName>
    </recommendedName>
</protein>
<accession>A0ABQ2U3Y4</accession>
<name>A0ABQ2U3Y4_9ACTN</name>
<dbReference type="Proteomes" id="UP000629911">
    <property type="component" value="Unassembled WGS sequence"/>
</dbReference>
<organism evidence="1 2">
    <name type="scientific">Streptomyces variabilis</name>
    <dbReference type="NCBI Taxonomy" id="67372"/>
    <lineage>
        <taxon>Bacteria</taxon>
        <taxon>Bacillati</taxon>
        <taxon>Actinomycetota</taxon>
        <taxon>Actinomycetes</taxon>
        <taxon>Kitasatosporales</taxon>
        <taxon>Streptomycetaceae</taxon>
        <taxon>Streptomyces</taxon>
        <taxon>Streptomyces griseoincarnatus group</taxon>
    </lineage>
</organism>
<evidence type="ECO:0000313" key="1">
    <source>
        <dbReference type="EMBL" id="GGT61545.1"/>
    </source>
</evidence>
<sequence>MIFFETEADPTEWFLMPLRWTDLHQSEIDEWSATCAEIMYRRHKKWWRSPNRDALARSFRMLGEAHPHPSIPAHQVFLYGGDPRRVPQPFYALAVQPEGGNREKELRSVVQASEKNPHRPPDVVEFDSDRIGPGLRCLRYFDDEDGLGVSLNYGWWSEERQLYASIRTVTDEVGWLATNLDVFNDFARTIWLNPDPE</sequence>
<dbReference type="RefSeq" id="WP_189365506.1">
    <property type="nucleotide sequence ID" value="NZ_BMTZ01000012.1"/>
</dbReference>
<gene>
    <name evidence="1" type="ORF">GCM10010287_40080</name>
</gene>
<evidence type="ECO:0008006" key="3">
    <source>
        <dbReference type="Google" id="ProtNLM"/>
    </source>
</evidence>
<reference evidence="2" key="1">
    <citation type="journal article" date="2019" name="Int. J. Syst. Evol. Microbiol.">
        <title>The Global Catalogue of Microorganisms (GCM) 10K type strain sequencing project: providing services to taxonomists for standard genome sequencing and annotation.</title>
        <authorList>
            <consortium name="The Broad Institute Genomics Platform"/>
            <consortium name="The Broad Institute Genome Sequencing Center for Infectious Disease"/>
            <person name="Wu L."/>
            <person name="Ma J."/>
        </authorList>
    </citation>
    <scope>NUCLEOTIDE SEQUENCE [LARGE SCALE GENOMIC DNA]</scope>
    <source>
        <strain evidence="2">JCM 4422</strain>
    </source>
</reference>
<evidence type="ECO:0000313" key="2">
    <source>
        <dbReference type="Proteomes" id="UP000629911"/>
    </source>
</evidence>